<accession>A0ABT1E026</accession>
<feature type="region of interest" description="Disordered" evidence="1">
    <location>
        <begin position="370"/>
        <end position="402"/>
    </location>
</feature>
<reference evidence="4 5" key="1">
    <citation type="submission" date="2022-06" db="EMBL/GenBank/DDBJ databases">
        <title>New Species of the Genus Actinoplanes, ActinopZanes ferrugineus.</title>
        <authorList>
            <person name="Ding P."/>
        </authorList>
    </citation>
    <scope>NUCLEOTIDE SEQUENCE [LARGE SCALE GENOMIC DNA]</scope>
    <source>
        <strain evidence="4 5">TRM88003</strain>
    </source>
</reference>
<evidence type="ECO:0000256" key="1">
    <source>
        <dbReference type="SAM" id="MobiDB-lite"/>
    </source>
</evidence>
<evidence type="ECO:0000313" key="5">
    <source>
        <dbReference type="Proteomes" id="UP001523369"/>
    </source>
</evidence>
<keyword evidence="2" id="KW-0812">Transmembrane</keyword>
<feature type="signal peptide" evidence="3">
    <location>
        <begin position="1"/>
        <end position="24"/>
    </location>
</feature>
<keyword evidence="2" id="KW-0472">Membrane</keyword>
<feature type="transmembrane region" description="Helical" evidence="2">
    <location>
        <begin position="471"/>
        <end position="490"/>
    </location>
</feature>
<evidence type="ECO:0000256" key="3">
    <source>
        <dbReference type="SAM" id="SignalP"/>
    </source>
</evidence>
<keyword evidence="2" id="KW-1133">Transmembrane helix</keyword>
<evidence type="ECO:0000313" key="4">
    <source>
        <dbReference type="EMBL" id="MCO8276454.1"/>
    </source>
</evidence>
<proteinExistence type="predicted"/>
<keyword evidence="5" id="KW-1185">Reference proteome</keyword>
<evidence type="ECO:0000256" key="2">
    <source>
        <dbReference type="SAM" id="Phobius"/>
    </source>
</evidence>
<dbReference type="Proteomes" id="UP001523369">
    <property type="component" value="Unassembled WGS sequence"/>
</dbReference>
<protein>
    <submittedName>
        <fullName evidence="4">Uncharacterized protein</fullName>
    </submittedName>
</protein>
<feature type="compositionally biased region" description="Polar residues" evidence="1">
    <location>
        <begin position="386"/>
        <end position="395"/>
    </location>
</feature>
<organism evidence="4 5">
    <name type="scientific">Paractinoplanes aksuensis</name>
    <dbReference type="NCBI Taxonomy" id="2939490"/>
    <lineage>
        <taxon>Bacteria</taxon>
        <taxon>Bacillati</taxon>
        <taxon>Actinomycetota</taxon>
        <taxon>Actinomycetes</taxon>
        <taxon>Micromonosporales</taxon>
        <taxon>Micromonosporaceae</taxon>
        <taxon>Paractinoplanes</taxon>
    </lineage>
</organism>
<dbReference type="EMBL" id="JAMYJR010000046">
    <property type="protein sequence ID" value="MCO8276454.1"/>
    <property type="molecule type" value="Genomic_DNA"/>
</dbReference>
<name>A0ABT1E026_9ACTN</name>
<feature type="chain" id="PRO_5047018236" evidence="3">
    <location>
        <begin position="25"/>
        <end position="502"/>
    </location>
</feature>
<sequence>MPLFSRAFAVSLLLLLLPMQPAAAAPTTATLQPHLTPVTMAPQSPTAFSPLWVTSENAEPGLPVRLEVTIDLGGATTFATVEVDDDTHCVRADEKITCSWTVTPWSDEINQFPAELSVTPRPTAKVGDRADLTMTARIGDGAVTTATSVIRIGEAVDLVTDEEQTVKAAPGRTVRTTPAVGNNGATVIDGVALIVVAHPRLLGATSYQNCRYSVFMLCTFDTELEPGHRYGLASPLALTSPGDTVPGSVAPVYVAWLTPTEMADSLDGEEYGTPGTGAPLRLKPMATAQDADPQVDVDPDNNAGRIVFTVTGQRKPSLAAVGSRVTAATGEHRVLTTGVMNFGPGTLRPELFPNNGLAVTVRLPGNVAAAGDTDCSGREDDEDSLEPSSPASQPATGGEWSCRLTQDLGPAQRASFPFRVLVTDECGPPGQVQVVPDSDGIVGRGKKVVPLLVNVAGATCTAVALPITGPAAGWTALAAVGLIGAGLILVRRRHRSFPQAHK</sequence>
<comment type="caution">
    <text evidence="4">The sequence shown here is derived from an EMBL/GenBank/DDBJ whole genome shotgun (WGS) entry which is preliminary data.</text>
</comment>
<dbReference type="RefSeq" id="WP_253242482.1">
    <property type="nucleotide sequence ID" value="NZ_JAMYJR010000046.1"/>
</dbReference>
<gene>
    <name evidence="4" type="ORF">M1L60_38340</name>
</gene>
<keyword evidence="3" id="KW-0732">Signal</keyword>